<name>A0ABW4TRX6_9ACTN</name>
<comment type="caution">
    <text evidence="1">The sequence shown here is derived from an EMBL/GenBank/DDBJ whole genome shotgun (WGS) entry which is preliminary data.</text>
</comment>
<organism evidence="1 2">
    <name type="scientific">Nocardioides aestuarii</name>
    <dbReference type="NCBI Taxonomy" id="252231"/>
    <lineage>
        <taxon>Bacteria</taxon>
        <taxon>Bacillati</taxon>
        <taxon>Actinomycetota</taxon>
        <taxon>Actinomycetes</taxon>
        <taxon>Propionibacteriales</taxon>
        <taxon>Nocardioidaceae</taxon>
        <taxon>Nocardioides</taxon>
    </lineage>
</organism>
<sequence length="373" mass="41678">MVARVFVHVGLPKTATSYLQTILWSQRDALRERGVVVPGSERRDHLWASRTVRHDPAQRRAPEHHRTAWRRLVEELGTSDGTGLVSHEFFAAASADQARAMVAELPTDDVHLVVTAREPLGLFTASWQESLKNGATTPMPDYGRDESPKPTAIWNWRTLDLRLVLERWSQAVPPERIHVVVLDPGAPRDDVWRRFADVVGFSPDGIDLSGSFPNTSMGVAEAETLRRVNGSLEGFRSAFDRGVYIRTFLADERLVPRRGERFWPEPDQVADCRRRGEAAVAHLRSAPYDVVGDLDHLRVPDELEERRLTGSVTDAEVAGVAVDLVATMLGDVRTLRRRQARTPGATGSRVVRRLPGGLRRLAGRALRVGRRRG</sequence>
<evidence type="ECO:0008006" key="3">
    <source>
        <dbReference type="Google" id="ProtNLM"/>
    </source>
</evidence>
<dbReference type="Gene3D" id="3.40.50.300">
    <property type="entry name" value="P-loop containing nucleotide triphosphate hydrolases"/>
    <property type="match status" value="1"/>
</dbReference>
<proteinExistence type="predicted"/>
<evidence type="ECO:0000313" key="1">
    <source>
        <dbReference type="EMBL" id="MFD1948203.1"/>
    </source>
</evidence>
<accession>A0ABW4TRX6</accession>
<dbReference type="InterPro" id="IPR027417">
    <property type="entry name" value="P-loop_NTPase"/>
</dbReference>
<dbReference type="RefSeq" id="WP_343920027.1">
    <property type="nucleotide sequence ID" value="NZ_BAAAJT010000002.1"/>
</dbReference>
<gene>
    <name evidence="1" type="ORF">ACFSDE_15480</name>
</gene>
<dbReference type="EMBL" id="JBHUGD010000003">
    <property type="protein sequence ID" value="MFD1948203.1"/>
    <property type="molecule type" value="Genomic_DNA"/>
</dbReference>
<reference evidence="2" key="1">
    <citation type="journal article" date="2019" name="Int. J. Syst. Evol. Microbiol.">
        <title>The Global Catalogue of Microorganisms (GCM) 10K type strain sequencing project: providing services to taxonomists for standard genome sequencing and annotation.</title>
        <authorList>
            <consortium name="The Broad Institute Genomics Platform"/>
            <consortium name="The Broad Institute Genome Sequencing Center for Infectious Disease"/>
            <person name="Wu L."/>
            <person name="Ma J."/>
        </authorList>
    </citation>
    <scope>NUCLEOTIDE SEQUENCE [LARGE SCALE GENOMIC DNA]</scope>
    <source>
        <strain evidence="2">CGMCC 1.12477</strain>
    </source>
</reference>
<keyword evidence="2" id="KW-1185">Reference proteome</keyword>
<protein>
    <recommendedName>
        <fullName evidence="3">Sulfotransferase family protein</fullName>
    </recommendedName>
</protein>
<evidence type="ECO:0000313" key="2">
    <source>
        <dbReference type="Proteomes" id="UP001597351"/>
    </source>
</evidence>
<dbReference type="SUPFAM" id="SSF52540">
    <property type="entry name" value="P-loop containing nucleoside triphosphate hydrolases"/>
    <property type="match status" value="1"/>
</dbReference>
<dbReference type="Proteomes" id="UP001597351">
    <property type="component" value="Unassembled WGS sequence"/>
</dbReference>